<dbReference type="Proteomes" id="UP000027195">
    <property type="component" value="Unassembled WGS sequence"/>
</dbReference>
<dbReference type="InterPro" id="IPR036047">
    <property type="entry name" value="F-box-like_dom_sf"/>
</dbReference>
<dbReference type="SUPFAM" id="SSF81383">
    <property type="entry name" value="F-box domain"/>
    <property type="match status" value="1"/>
</dbReference>
<feature type="domain" description="F-box" evidence="1">
    <location>
        <begin position="91"/>
        <end position="141"/>
    </location>
</feature>
<dbReference type="HOGENOM" id="CLU_044361_0_0_1"/>
<dbReference type="AlphaFoldDB" id="A0A067MX32"/>
<dbReference type="OrthoDB" id="3229088at2759"/>
<reference evidence="3" key="1">
    <citation type="journal article" date="2014" name="Proc. Natl. Acad. Sci. U.S.A.">
        <title>Extensive sampling of basidiomycete genomes demonstrates inadequacy of the white-rot/brown-rot paradigm for wood decay fungi.</title>
        <authorList>
            <person name="Riley R."/>
            <person name="Salamov A.A."/>
            <person name="Brown D.W."/>
            <person name="Nagy L.G."/>
            <person name="Floudas D."/>
            <person name="Held B.W."/>
            <person name="Levasseur A."/>
            <person name="Lombard V."/>
            <person name="Morin E."/>
            <person name="Otillar R."/>
            <person name="Lindquist E.A."/>
            <person name="Sun H."/>
            <person name="LaButti K.M."/>
            <person name="Schmutz J."/>
            <person name="Jabbour D."/>
            <person name="Luo H."/>
            <person name="Baker S.E."/>
            <person name="Pisabarro A.G."/>
            <person name="Walton J.D."/>
            <person name="Blanchette R.A."/>
            <person name="Henrissat B."/>
            <person name="Martin F."/>
            <person name="Cullen D."/>
            <person name="Hibbett D.S."/>
            <person name="Grigoriev I.V."/>
        </authorList>
    </citation>
    <scope>NUCLEOTIDE SEQUENCE [LARGE SCALE GENOMIC DNA]</scope>
    <source>
        <strain evidence="3">FD-172 SS1</strain>
    </source>
</reference>
<dbReference type="PANTHER" id="PTHR16134">
    <property type="entry name" value="F-BOX/TPR REPEAT PROTEIN POF3"/>
    <property type="match status" value="1"/>
</dbReference>
<dbReference type="InterPro" id="IPR001810">
    <property type="entry name" value="F-box_dom"/>
</dbReference>
<keyword evidence="3" id="KW-1185">Reference proteome</keyword>
<protein>
    <recommendedName>
        <fullName evidence="1">F-box domain-containing protein</fullName>
    </recommendedName>
</protein>
<name>A0A067MX32_BOTB1</name>
<evidence type="ECO:0000259" key="1">
    <source>
        <dbReference type="Pfam" id="PF12937"/>
    </source>
</evidence>
<evidence type="ECO:0000313" key="3">
    <source>
        <dbReference type="Proteomes" id="UP000027195"/>
    </source>
</evidence>
<dbReference type="Gene3D" id="1.20.1280.50">
    <property type="match status" value="1"/>
</dbReference>
<dbReference type="PANTHER" id="PTHR16134:SF119">
    <property type="entry name" value="AT02038P-RELATED"/>
    <property type="match status" value="1"/>
</dbReference>
<dbReference type="InterPro" id="IPR032675">
    <property type="entry name" value="LRR_dom_sf"/>
</dbReference>
<dbReference type="Pfam" id="PF12937">
    <property type="entry name" value="F-box-like"/>
    <property type="match status" value="1"/>
</dbReference>
<accession>A0A067MX32</accession>
<organism evidence="2 3">
    <name type="scientific">Botryobasidium botryosum (strain FD-172 SS1)</name>
    <dbReference type="NCBI Taxonomy" id="930990"/>
    <lineage>
        <taxon>Eukaryota</taxon>
        <taxon>Fungi</taxon>
        <taxon>Dikarya</taxon>
        <taxon>Basidiomycota</taxon>
        <taxon>Agaricomycotina</taxon>
        <taxon>Agaricomycetes</taxon>
        <taxon>Cantharellales</taxon>
        <taxon>Botryobasidiaceae</taxon>
        <taxon>Botryobasidium</taxon>
    </lineage>
</organism>
<sequence length="517" mass="57300">MSRAEAISDLRGHLDTLVAAVRGAISSLNSILLDQQRSGAYPYTPDPYRNTYIADALTQLEEKIPALSALENDILPIVTSIHKQCNSIAPIHHLPDEILVDIFHAIPSKPGYLRIANSILVSHVCERWRDLALGTGTLWSAIEFLDNQPYPIAKMCVSRSMGCGMDVVLKSSKGTTTSHNRHTIDLISAATIALPAADRWRELTLECTVPSEATQIITQFLAECQPDPPQLRSLCLYAYMHAVYIDADLEKALFSLSASTALTKLHFKRVRPPRTTSLFANLTQLILEDIIDFSTPVSRLRAILAACTQLHVLQLDKVCLGNEHISGSSDILFILPALVELSIDSCSEFVQKLITDYLITPALRTLRVGSNESAATDKSMTYFFERNNRVQTLGLRFISPRSHDVISALSGLSDVHSLTIGSNMHPAAYPDTTFLGGLLHSMPKLTELRVEGRVTLLELNAMKRFIETRVGVPGIAPLHELYFAFSLAHLSQQERERTWTWFEQKIGSGELVFGEVD</sequence>
<gene>
    <name evidence="2" type="ORF">BOTBODRAFT_31184</name>
</gene>
<dbReference type="InParanoid" id="A0A067MX32"/>
<evidence type="ECO:0000313" key="2">
    <source>
        <dbReference type="EMBL" id="KDQ16116.1"/>
    </source>
</evidence>
<dbReference type="EMBL" id="KL198029">
    <property type="protein sequence ID" value="KDQ16116.1"/>
    <property type="molecule type" value="Genomic_DNA"/>
</dbReference>
<dbReference type="STRING" id="930990.A0A067MX32"/>
<dbReference type="Gene3D" id="3.80.10.10">
    <property type="entry name" value="Ribonuclease Inhibitor"/>
    <property type="match status" value="1"/>
</dbReference>
<proteinExistence type="predicted"/>
<dbReference type="SUPFAM" id="SSF52047">
    <property type="entry name" value="RNI-like"/>
    <property type="match status" value="1"/>
</dbReference>